<evidence type="ECO:0000313" key="8">
    <source>
        <dbReference type="Proteomes" id="UP000021053"/>
    </source>
</evidence>
<dbReference type="AlphaFoldDB" id="A0A010ZYY7"/>
<dbReference type="CDD" id="cd16917">
    <property type="entry name" value="HATPase_UhpB-NarQ-NarX-like"/>
    <property type="match status" value="2"/>
</dbReference>
<dbReference type="PANTHER" id="PTHR24421:SF63">
    <property type="entry name" value="SENSOR HISTIDINE KINASE DESK"/>
    <property type="match status" value="1"/>
</dbReference>
<feature type="transmembrane region" description="Helical" evidence="5">
    <location>
        <begin position="111"/>
        <end position="132"/>
    </location>
</feature>
<dbReference type="OrthoDB" id="5241784at2"/>
<feature type="domain" description="Signal transduction histidine kinase subgroup 3 dimerisation and phosphoacceptor" evidence="6">
    <location>
        <begin position="573"/>
        <end position="636"/>
    </location>
</feature>
<keyword evidence="5" id="KW-0472">Membrane</keyword>
<evidence type="ECO:0000256" key="1">
    <source>
        <dbReference type="ARBA" id="ARBA00022679"/>
    </source>
</evidence>
<dbReference type="HOGENOM" id="CLU_355598_0_0_11"/>
<dbReference type="Proteomes" id="UP000021053">
    <property type="component" value="Unassembled WGS sequence"/>
</dbReference>
<protein>
    <submittedName>
        <fullName evidence="7">Signal transduction histidine kinase</fullName>
    </submittedName>
</protein>
<evidence type="ECO:0000256" key="3">
    <source>
        <dbReference type="ARBA" id="ARBA00023012"/>
    </source>
</evidence>
<sequence length="773" mass="82066">MVGPEAPRIARLIVLAVFFGYAVNTVNSTWTTLPWPQFATFVGCLVVLLPLQFLHSFREPLTWRAPTRLLTLTAQTLVTLVPLLWVGAQAAAMAGFLAGSMLLAVAGRVRWLLYAAVGVAVLIGLRAIHLGWVDILYGTYFTVLAGLMIFGISSLTSLVGLVFAGRGELARTAVARERVRIARDLHDLLGLNVSAIALRSQLVHRLLPGAPARAREELTAVLQVTRQSLADVRMVTSGSGPMSFAAEVESAESILAVADIEFQVVADPRDVPGEVENVLAVVLREATTNVLRHGRARHCAVRVRRGSTQIRLHVDSDGAEPDQGGSERPGSGERPGIGLTNLADRLAGVGGALTVAVAGQWFRLTAQVPLGDGSRRAPASTLDEAGLDDAAARIGRGRPWHLRVARSVAVAVTVGYAALTVVNVVSRPITVGSLIGFVACMAVQASVLIAYALGRRRRLPGRLRTGTLVLQLVAAALPLLWLDAPWGSMGGFLAGTVLLALPGRRGWLLFAAIGVAVAALAALEPGSFQWNVYLVISTLLTGLTLYGIGSLSSLVVQVNQTRDELARAAVARERLRLARDLDELLGRDLSQVAVACRSAHRHLATDPQLARTEMAAVLEVSHRALATVRAAASGYRYLSFSAELDSAASILEAAGVDLSIEASARPVPRTLDAVLSLALREAVANVLRHSDAARCRIRVCHTADDVRLDVTNDGAARSSDPVLESGSGLGDLAARVGQLGGRLVAHAHPDGTFELLIEIPTEPTETEDWERSC</sequence>
<dbReference type="Gene3D" id="1.20.5.1930">
    <property type="match status" value="2"/>
</dbReference>
<feature type="region of interest" description="Disordered" evidence="4">
    <location>
        <begin position="311"/>
        <end position="337"/>
    </location>
</feature>
<feature type="transmembrane region" description="Helical" evidence="5">
    <location>
        <begin position="38"/>
        <end position="57"/>
    </location>
</feature>
<feature type="transmembrane region" description="Helical" evidence="5">
    <location>
        <begin position="77"/>
        <end position="99"/>
    </location>
</feature>
<feature type="transmembrane region" description="Helical" evidence="5">
    <location>
        <begin position="506"/>
        <end position="523"/>
    </location>
</feature>
<feature type="domain" description="Signal transduction histidine kinase subgroup 3 dimerisation and phosphoacceptor" evidence="6">
    <location>
        <begin position="177"/>
        <end position="235"/>
    </location>
</feature>
<keyword evidence="8" id="KW-1185">Reference proteome</keyword>
<feature type="transmembrane region" description="Helical" evidence="5">
    <location>
        <begin position="404"/>
        <end position="425"/>
    </location>
</feature>
<evidence type="ECO:0000256" key="4">
    <source>
        <dbReference type="SAM" id="MobiDB-lite"/>
    </source>
</evidence>
<evidence type="ECO:0000256" key="5">
    <source>
        <dbReference type="SAM" id="Phobius"/>
    </source>
</evidence>
<dbReference type="InterPro" id="IPR036890">
    <property type="entry name" value="HATPase_C_sf"/>
</dbReference>
<organism evidence="7 8">
    <name type="scientific">Cryptosporangium arvum DSM 44712</name>
    <dbReference type="NCBI Taxonomy" id="927661"/>
    <lineage>
        <taxon>Bacteria</taxon>
        <taxon>Bacillati</taxon>
        <taxon>Actinomycetota</taxon>
        <taxon>Actinomycetes</taxon>
        <taxon>Cryptosporangiales</taxon>
        <taxon>Cryptosporangiaceae</taxon>
        <taxon>Cryptosporangium</taxon>
    </lineage>
</organism>
<keyword evidence="3" id="KW-0902">Two-component regulatory system</keyword>
<feature type="transmembrane region" description="Helical" evidence="5">
    <location>
        <begin position="138"/>
        <end position="163"/>
    </location>
</feature>
<dbReference type="Pfam" id="PF07730">
    <property type="entry name" value="HisKA_3"/>
    <property type="match status" value="2"/>
</dbReference>
<dbReference type="GO" id="GO:0046983">
    <property type="term" value="F:protein dimerization activity"/>
    <property type="evidence" value="ECO:0007669"/>
    <property type="project" value="InterPro"/>
</dbReference>
<keyword evidence="5" id="KW-1133">Transmembrane helix</keyword>
<dbReference type="RefSeq" id="WP_051570510.1">
    <property type="nucleotide sequence ID" value="NZ_KK073874.1"/>
</dbReference>
<dbReference type="PANTHER" id="PTHR24421">
    <property type="entry name" value="NITRATE/NITRITE SENSOR PROTEIN NARX-RELATED"/>
    <property type="match status" value="1"/>
</dbReference>
<comment type="caution">
    <text evidence="7">The sequence shown here is derived from an EMBL/GenBank/DDBJ whole genome shotgun (WGS) entry which is preliminary data.</text>
</comment>
<evidence type="ECO:0000256" key="2">
    <source>
        <dbReference type="ARBA" id="ARBA00022777"/>
    </source>
</evidence>
<feature type="transmembrane region" description="Helical" evidence="5">
    <location>
        <begin position="431"/>
        <end position="453"/>
    </location>
</feature>
<dbReference type="Gene3D" id="3.30.565.10">
    <property type="entry name" value="Histidine kinase-like ATPase, C-terminal domain"/>
    <property type="match status" value="2"/>
</dbReference>
<dbReference type="GO" id="GO:0000155">
    <property type="term" value="F:phosphorelay sensor kinase activity"/>
    <property type="evidence" value="ECO:0007669"/>
    <property type="project" value="InterPro"/>
</dbReference>
<feature type="transmembrane region" description="Helical" evidence="5">
    <location>
        <begin position="6"/>
        <end position="26"/>
    </location>
</feature>
<keyword evidence="5" id="KW-0812">Transmembrane</keyword>
<dbReference type="InterPro" id="IPR011712">
    <property type="entry name" value="Sig_transdc_His_kin_sub3_dim/P"/>
</dbReference>
<accession>A0A010ZYY7</accession>
<keyword evidence="1" id="KW-0808">Transferase</keyword>
<keyword evidence="2 7" id="KW-0418">Kinase</keyword>
<dbReference type="EMBL" id="JFBT01000001">
    <property type="protein sequence ID" value="EXG82427.1"/>
    <property type="molecule type" value="Genomic_DNA"/>
</dbReference>
<proteinExistence type="predicted"/>
<dbReference type="InterPro" id="IPR050482">
    <property type="entry name" value="Sensor_HK_TwoCompSys"/>
</dbReference>
<evidence type="ECO:0000259" key="6">
    <source>
        <dbReference type="Pfam" id="PF07730"/>
    </source>
</evidence>
<feature type="transmembrane region" description="Helical" evidence="5">
    <location>
        <begin position="530"/>
        <end position="549"/>
    </location>
</feature>
<dbReference type="SUPFAM" id="SSF55874">
    <property type="entry name" value="ATPase domain of HSP90 chaperone/DNA topoisomerase II/histidine kinase"/>
    <property type="match status" value="2"/>
</dbReference>
<dbReference type="GO" id="GO:0016020">
    <property type="term" value="C:membrane"/>
    <property type="evidence" value="ECO:0007669"/>
    <property type="project" value="InterPro"/>
</dbReference>
<gene>
    <name evidence="7" type="ORF">CryarDRAFT_3611</name>
</gene>
<reference evidence="7 8" key="1">
    <citation type="submission" date="2013-07" db="EMBL/GenBank/DDBJ databases">
        <authorList>
            <consortium name="DOE Joint Genome Institute"/>
            <person name="Eisen J."/>
            <person name="Huntemann M."/>
            <person name="Han J."/>
            <person name="Chen A."/>
            <person name="Kyrpides N."/>
            <person name="Mavromatis K."/>
            <person name="Markowitz V."/>
            <person name="Palaniappan K."/>
            <person name="Ivanova N."/>
            <person name="Schaumberg A."/>
            <person name="Pati A."/>
            <person name="Liolios K."/>
            <person name="Nordberg H.P."/>
            <person name="Cantor M.N."/>
            <person name="Hua S.X."/>
            <person name="Woyke T."/>
        </authorList>
    </citation>
    <scope>NUCLEOTIDE SEQUENCE [LARGE SCALE GENOMIC DNA]</scope>
    <source>
        <strain evidence="7 8">DSM 44712</strain>
    </source>
</reference>
<name>A0A010ZYY7_9ACTN</name>
<evidence type="ECO:0000313" key="7">
    <source>
        <dbReference type="EMBL" id="EXG82427.1"/>
    </source>
</evidence>